<feature type="repeat" description="PPR" evidence="2">
    <location>
        <begin position="284"/>
        <end position="318"/>
    </location>
</feature>
<sequence length="375" mass="42125">MKNAPSLFKQIETSSSLVDIIKFLKISADTKNLKWGTMIHAQLIITTQDNVIQTNSLINHYAKCGQISVARQLFDRMLERNTVSWSTLMTGYFHNGLTSEVLRVFRTMNLVESLRPNEYILATVISSCSAIRALEDGRQCHGYVVKSGLIFHQYVKNALLYLYSKCSDVEGAMGIFKTVPGSDILSYNSILNGFIEHGYLSQALEVLSKMVDDVVEWDHITYVTILGLCARLKDLKMGLQVHNRILKTDTEFDVFVGSAIIDMYGKCGKIVSARNAFNGLDNRNVVSWTTIMAAYFQNGFFEEALNLFLEMEIEGVLPNEYTYAVMLNSCAGLSALRHGDLVNARAEKSGFKDRLIVRNALINMSQRAVTLKLHI</sequence>
<evidence type="ECO:0008006" key="5">
    <source>
        <dbReference type="Google" id="ProtNLM"/>
    </source>
</evidence>
<dbReference type="PANTHER" id="PTHR47928">
    <property type="entry name" value="REPEAT-CONTAINING PROTEIN, PUTATIVE-RELATED"/>
    <property type="match status" value="1"/>
</dbReference>
<evidence type="ECO:0000313" key="3">
    <source>
        <dbReference type="EMBL" id="KAF8390143.1"/>
    </source>
</evidence>
<name>A0A834YPH2_TETSI</name>
<gene>
    <name evidence="3" type="ORF">HHK36_024665</name>
</gene>
<keyword evidence="1" id="KW-0677">Repeat</keyword>
<keyword evidence="4" id="KW-1185">Reference proteome</keyword>
<dbReference type="InterPro" id="IPR050421">
    <property type="entry name" value="PPR"/>
</dbReference>
<dbReference type="OMA" id="CKCHAVE"/>
<evidence type="ECO:0000256" key="2">
    <source>
        <dbReference type="PROSITE-ProRule" id="PRU00708"/>
    </source>
</evidence>
<dbReference type="AlphaFoldDB" id="A0A834YPH2"/>
<organism evidence="3 4">
    <name type="scientific">Tetracentron sinense</name>
    <name type="common">Spur-leaf</name>
    <dbReference type="NCBI Taxonomy" id="13715"/>
    <lineage>
        <taxon>Eukaryota</taxon>
        <taxon>Viridiplantae</taxon>
        <taxon>Streptophyta</taxon>
        <taxon>Embryophyta</taxon>
        <taxon>Tracheophyta</taxon>
        <taxon>Spermatophyta</taxon>
        <taxon>Magnoliopsida</taxon>
        <taxon>Trochodendrales</taxon>
        <taxon>Trochodendraceae</taxon>
        <taxon>Tetracentron</taxon>
    </lineage>
</organism>
<dbReference type="Proteomes" id="UP000655225">
    <property type="component" value="Unassembled WGS sequence"/>
</dbReference>
<dbReference type="FunFam" id="1.25.40.10:FF:000344">
    <property type="entry name" value="Pentatricopeptide repeat-containing protein"/>
    <property type="match status" value="1"/>
</dbReference>
<dbReference type="PROSITE" id="PS51375">
    <property type="entry name" value="PPR"/>
    <property type="match status" value="3"/>
</dbReference>
<dbReference type="Pfam" id="PF13041">
    <property type="entry name" value="PPR_2"/>
    <property type="match status" value="2"/>
</dbReference>
<feature type="repeat" description="PPR" evidence="2">
    <location>
        <begin position="50"/>
        <end position="84"/>
    </location>
</feature>
<dbReference type="OrthoDB" id="724816at2759"/>
<proteinExistence type="predicted"/>
<dbReference type="FunFam" id="1.25.40.10:FF:000285">
    <property type="entry name" value="Pentatricopeptide repeat-containing protein, chloroplastic"/>
    <property type="match status" value="1"/>
</dbReference>
<comment type="caution">
    <text evidence="3">The sequence shown here is derived from an EMBL/GenBank/DDBJ whole genome shotgun (WGS) entry which is preliminary data.</text>
</comment>
<evidence type="ECO:0000256" key="1">
    <source>
        <dbReference type="ARBA" id="ARBA00022737"/>
    </source>
</evidence>
<evidence type="ECO:0000313" key="4">
    <source>
        <dbReference type="Proteomes" id="UP000655225"/>
    </source>
</evidence>
<dbReference type="Gene3D" id="1.25.40.10">
    <property type="entry name" value="Tetratricopeptide repeat domain"/>
    <property type="match status" value="3"/>
</dbReference>
<dbReference type="EMBL" id="JABCRI010000018">
    <property type="protein sequence ID" value="KAF8390143.1"/>
    <property type="molecule type" value="Genomic_DNA"/>
</dbReference>
<dbReference type="NCBIfam" id="TIGR00756">
    <property type="entry name" value="PPR"/>
    <property type="match status" value="4"/>
</dbReference>
<dbReference type="Pfam" id="PF01535">
    <property type="entry name" value="PPR"/>
    <property type="match status" value="3"/>
</dbReference>
<dbReference type="InterPro" id="IPR011990">
    <property type="entry name" value="TPR-like_helical_dom_sf"/>
</dbReference>
<feature type="repeat" description="PPR" evidence="2">
    <location>
        <begin position="183"/>
        <end position="213"/>
    </location>
</feature>
<protein>
    <recommendedName>
        <fullName evidence="5">Pentatricopeptide repeat-containing protein</fullName>
    </recommendedName>
</protein>
<dbReference type="InterPro" id="IPR002885">
    <property type="entry name" value="PPR_rpt"/>
</dbReference>
<reference evidence="3 4" key="1">
    <citation type="submission" date="2020-04" db="EMBL/GenBank/DDBJ databases">
        <title>Plant Genome Project.</title>
        <authorList>
            <person name="Zhang R.-G."/>
        </authorList>
    </citation>
    <scope>NUCLEOTIDE SEQUENCE [LARGE SCALE GENOMIC DNA]</scope>
    <source>
        <strain evidence="3">YNK0</strain>
        <tissue evidence="3">Leaf</tissue>
    </source>
</reference>
<accession>A0A834YPH2</accession>
<dbReference type="PANTHER" id="PTHR47928:SF145">
    <property type="entry name" value="OS02G0555100 PROTEIN"/>
    <property type="match status" value="1"/>
</dbReference>